<evidence type="ECO:0000313" key="3">
    <source>
        <dbReference type="Proteomes" id="UP000613255"/>
    </source>
</evidence>
<dbReference type="SUPFAM" id="SSF53795">
    <property type="entry name" value="PEP carboxykinase-like"/>
    <property type="match status" value="1"/>
</dbReference>
<dbReference type="RefSeq" id="WP_198685261.1">
    <property type="nucleotide sequence ID" value="NZ_JAEIJD010000003.1"/>
</dbReference>
<name>A0A934LZQ4_9RHOB</name>
<dbReference type="Pfam" id="PF07475">
    <property type="entry name" value="Hpr_kinase_C"/>
    <property type="match status" value="1"/>
</dbReference>
<keyword evidence="2" id="KW-0808">Transferase</keyword>
<dbReference type="Proteomes" id="UP000613255">
    <property type="component" value="Unassembled WGS sequence"/>
</dbReference>
<gene>
    <name evidence="2" type="ORF">JAO82_04975</name>
</gene>
<keyword evidence="3" id="KW-1185">Reference proteome</keyword>
<evidence type="ECO:0000313" key="2">
    <source>
        <dbReference type="EMBL" id="MBI6629230.1"/>
    </source>
</evidence>
<proteinExistence type="predicted"/>
<organism evidence="2 3">
    <name type="scientific">Pontibaca salina</name>
    <dbReference type="NCBI Taxonomy" id="2795731"/>
    <lineage>
        <taxon>Bacteria</taxon>
        <taxon>Pseudomonadati</taxon>
        <taxon>Pseudomonadota</taxon>
        <taxon>Alphaproteobacteria</taxon>
        <taxon>Rhodobacterales</taxon>
        <taxon>Roseobacteraceae</taxon>
        <taxon>Pontibaca</taxon>
    </lineage>
</organism>
<dbReference type="AlphaFoldDB" id="A0A934LZQ4"/>
<dbReference type="EMBL" id="JAEIJD010000003">
    <property type="protein sequence ID" value="MBI6629230.1"/>
    <property type="molecule type" value="Genomic_DNA"/>
</dbReference>
<accession>A0A934LZQ4</accession>
<dbReference type="CDD" id="cd01918">
    <property type="entry name" value="HprK_C"/>
    <property type="match status" value="1"/>
</dbReference>
<dbReference type="Gene3D" id="3.40.50.300">
    <property type="entry name" value="P-loop containing nucleotide triphosphate hydrolases"/>
    <property type="match status" value="1"/>
</dbReference>
<dbReference type="GO" id="GO:0000155">
    <property type="term" value="F:phosphorelay sensor kinase activity"/>
    <property type="evidence" value="ECO:0007669"/>
    <property type="project" value="InterPro"/>
</dbReference>
<sequence length="140" mass="15402">MEEVIVHASCVAAHGRGLLIRGASGSGKSSLALAFMALGARLVADDRTILRRRGDRVMASAPVPIRGLIEARGIGLLNAQATEQAALDLVVDLDHTESHRLPPFRHTRLLEQELPLLYRVENIHFASMLMQYLKEGRQET</sequence>
<feature type="domain" description="HPr kinase/phosphorylase C-terminal" evidence="1">
    <location>
        <begin position="3"/>
        <end position="97"/>
    </location>
</feature>
<dbReference type="InterPro" id="IPR027417">
    <property type="entry name" value="P-loop_NTPase"/>
</dbReference>
<comment type="caution">
    <text evidence="2">The sequence shown here is derived from an EMBL/GenBank/DDBJ whole genome shotgun (WGS) entry which is preliminary data.</text>
</comment>
<dbReference type="InterPro" id="IPR011104">
    <property type="entry name" value="Hpr_kin/Pase_C"/>
</dbReference>
<evidence type="ECO:0000259" key="1">
    <source>
        <dbReference type="Pfam" id="PF07475"/>
    </source>
</evidence>
<dbReference type="GO" id="GO:0005524">
    <property type="term" value="F:ATP binding"/>
    <property type="evidence" value="ECO:0007669"/>
    <property type="project" value="InterPro"/>
</dbReference>
<dbReference type="GO" id="GO:0006109">
    <property type="term" value="P:regulation of carbohydrate metabolic process"/>
    <property type="evidence" value="ECO:0007669"/>
    <property type="project" value="InterPro"/>
</dbReference>
<keyword evidence="2" id="KW-0418">Kinase</keyword>
<protein>
    <submittedName>
        <fullName evidence="2">HPr kinase/phosphatase C-terminal domain-containing protein</fullName>
    </submittedName>
</protein>
<reference evidence="2" key="1">
    <citation type="submission" date="2020-12" db="EMBL/GenBank/DDBJ databases">
        <title>Pontibaca salina gen. nov., sp. nov., isolated from marine sediment.</title>
        <authorList>
            <person name="Bo J."/>
            <person name="Wang S."/>
            <person name="Song X."/>
            <person name="Du Z."/>
        </authorList>
    </citation>
    <scope>NUCLEOTIDE SEQUENCE</scope>
    <source>
        <strain evidence="2">S1109L</strain>
    </source>
</reference>